<dbReference type="InterPro" id="IPR036397">
    <property type="entry name" value="RNaseH_sf"/>
</dbReference>
<evidence type="ECO:0000256" key="11">
    <source>
        <dbReference type="RuleBase" id="RU004460"/>
    </source>
</evidence>
<evidence type="ECO:0000256" key="4">
    <source>
        <dbReference type="ARBA" id="ARBA00022705"/>
    </source>
</evidence>
<dbReference type="AlphaFoldDB" id="E0RWH6"/>
<evidence type="ECO:0000256" key="1">
    <source>
        <dbReference type="ARBA" id="ARBA00007705"/>
    </source>
</evidence>
<dbReference type="InterPro" id="IPR012337">
    <property type="entry name" value="RNaseH-like_sf"/>
</dbReference>
<dbReference type="PANTHER" id="PTHR10133:SF27">
    <property type="entry name" value="DNA POLYMERASE NU"/>
    <property type="match status" value="1"/>
</dbReference>
<keyword evidence="2 11" id="KW-0808">Transferase</keyword>
<dbReference type="Gene3D" id="3.30.420.10">
    <property type="entry name" value="Ribonuclease H-like superfamily/Ribonuclease H"/>
    <property type="match status" value="1"/>
</dbReference>
<evidence type="ECO:0000256" key="3">
    <source>
        <dbReference type="ARBA" id="ARBA00022695"/>
    </source>
</evidence>
<evidence type="ECO:0000256" key="6">
    <source>
        <dbReference type="ARBA" id="ARBA00022932"/>
    </source>
</evidence>
<evidence type="ECO:0000256" key="9">
    <source>
        <dbReference type="ARBA" id="ARBA00049244"/>
    </source>
</evidence>
<dbReference type="KEGG" id="bpb:bpr_I1613"/>
<name>E0RWH6_BUTPB</name>
<dbReference type="CDD" id="cd08637">
    <property type="entry name" value="DNA_pol_A_pol_I_C"/>
    <property type="match status" value="1"/>
</dbReference>
<keyword evidence="4 11" id="KW-0235">DNA replication</keyword>
<proteinExistence type="inferred from homology"/>
<dbReference type="InterPro" id="IPR018320">
    <property type="entry name" value="DNA_polymerase_1"/>
</dbReference>
<dbReference type="SMART" id="SM00482">
    <property type="entry name" value="POLAc"/>
    <property type="match status" value="1"/>
</dbReference>
<evidence type="ECO:0000259" key="12">
    <source>
        <dbReference type="SMART" id="SM00482"/>
    </source>
</evidence>
<organism evidence="13 14">
    <name type="scientific">Butyrivibrio proteoclasticus (strain ATCC 51982 / DSM 14932 / B316)</name>
    <name type="common">Clostridium proteoclasticum</name>
    <dbReference type="NCBI Taxonomy" id="515622"/>
    <lineage>
        <taxon>Bacteria</taxon>
        <taxon>Bacillati</taxon>
        <taxon>Bacillota</taxon>
        <taxon>Clostridia</taxon>
        <taxon>Lachnospirales</taxon>
        <taxon>Lachnospiraceae</taxon>
        <taxon>Butyrivibrio</taxon>
    </lineage>
</organism>
<dbReference type="InterPro" id="IPR002298">
    <property type="entry name" value="DNA_polymerase_A"/>
</dbReference>
<dbReference type="EMBL" id="CP001810">
    <property type="protein sequence ID" value="ADL34350.1"/>
    <property type="molecule type" value="Genomic_DNA"/>
</dbReference>
<dbReference type="NCBIfam" id="TIGR00593">
    <property type="entry name" value="pola"/>
    <property type="match status" value="1"/>
</dbReference>
<keyword evidence="3 11" id="KW-0548">Nucleotidyltransferase</keyword>
<feature type="domain" description="DNA-directed DNA polymerase family A palm" evidence="12">
    <location>
        <begin position="498"/>
        <end position="704"/>
    </location>
</feature>
<dbReference type="InterPro" id="IPR001098">
    <property type="entry name" value="DNA-dir_DNA_pol_A_palm_dom"/>
</dbReference>
<dbReference type="Gene3D" id="1.10.150.20">
    <property type="entry name" value="5' to 3' exonuclease, C-terminal subdomain"/>
    <property type="match status" value="1"/>
</dbReference>
<dbReference type="eggNOG" id="COG0749">
    <property type="taxonomic scope" value="Bacteria"/>
</dbReference>
<dbReference type="SUPFAM" id="SSF53098">
    <property type="entry name" value="Ribonuclease H-like"/>
    <property type="match status" value="1"/>
</dbReference>
<keyword evidence="14" id="KW-1185">Reference proteome</keyword>
<dbReference type="RefSeq" id="WP_013281004.1">
    <property type="nucleotide sequence ID" value="NC_014387.1"/>
</dbReference>
<comment type="similarity">
    <text evidence="1 11">Belongs to the DNA polymerase type-A family.</text>
</comment>
<dbReference type="CDD" id="cd06140">
    <property type="entry name" value="DNA_polA_I_Bacillus_like_exo"/>
    <property type="match status" value="1"/>
</dbReference>
<dbReference type="GO" id="GO:0006302">
    <property type="term" value="P:double-strand break repair"/>
    <property type="evidence" value="ECO:0007669"/>
    <property type="project" value="TreeGrafter"/>
</dbReference>
<evidence type="ECO:0000256" key="2">
    <source>
        <dbReference type="ARBA" id="ARBA00022679"/>
    </source>
</evidence>
<dbReference type="GO" id="GO:0006261">
    <property type="term" value="P:DNA-templated DNA replication"/>
    <property type="evidence" value="ECO:0007669"/>
    <property type="project" value="UniProtKB-UniRule"/>
</dbReference>
<evidence type="ECO:0000256" key="5">
    <source>
        <dbReference type="ARBA" id="ARBA00022763"/>
    </source>
</evidence>
<dbReference type="InterPro" id="IPR043502">
    <property type="entry name" value="DNA/RNA_pol_sf"/>
</dbReference>
<comment type="catalytic activity">
    <reaction evidence="9 11">
        <text>DNA(n) + a 2'-deoxyribonucleoside 5'-triphosphate = DNA(n+1) + diphosphate</text>
        <dbReference type="Rhea" id="RHEA:22508"/>
        <dbReference type="Rhea" id="RHEA-COMP:17339"/>
        <dbReference type="Rhea" id="RHEA-COMP:17340"/>
        <dbReference type="ChEBI" id="CHEBI:33019"/>
        <dbReference type="ChEBI" id="CHEBI:61560"/>
        <dbReference type="ChEBI" id="CHEBI:173112"/>
        <dbReference type="EC" id="2.7.7.7"/>
    </reaction>
</comment>
<dbReference type="Gene3D" id="1.20.1060.10">
    <property type="entry name" value="Taq DNA Polymerase, Chain T, domain 4"/>
    <property type="match status" value="1"/>
</dbReference>
<comment type="subunit">
    <text evidence="11">Single-chain monomer with multiple functions.</text>
</comment>
<dbReference type="PRINTS" id="PR00868">
    <property type="entry name" value="DNAPOLI"/>
</dbReference>
<dbReference type="SUPFAM" id="SSF56672">
    <property type="entry name" value="DNA/RNA polymerases"/>
    <property type="match status" value="1"/>
</dbReference>
<dbReference type="GO" id="GO:0003677">
    <property type="term" value="F:DNA binding"/>
    <property type="evidence" value="ECO:0007669"/>
    <property type="project" value="UniProtKB-UniRule"/>
</dbReference>
<dbReference type="FunFam" id="1.10.150.20:FF:000002">
    <property type="entry name" value="DNA polymerase I"/>
    <property type="match status" value="1"/>
</dbReference>
<dbReference type="HOGENOM" id="CLU_004675_2_1_9"/>
<keyword evidence="7 11" id="KW-0238">DNA-binding</keyword>
<dbReference type="Pfam" id="PF00476">
    <property type="entry name" value="DNA_pol_A"/>
    <property type="match status" value="1"/>
</dbReference>
<evidence type="ECO:0000256" key="7">
    <source>
        <dbReference type="ARBA" id="ARBA00023125"/>
    </source>
</evidence>
<evidence type="ECO:0000256" key="8">
    <source>
        <dbReference type="ARBA" id="ARBA00023204"/>
    </source>
</evidence>
<keyword evidence="8 11" id="KW-0234">DNA repair</keyword>
<sequence length="740" mass="83299">MDKLIVNLSEYIRNAYYSMPVFTNADDRVVSGAYGALFKIINSARNENAELIEIVFPADMSDNSSTNNNALADQTVLLTDSIREAIGEAVTDMESGFSFSVNDNVLNALSDKLAALSPTGQVKAAPSFNLSMRSTSDLGEVDELFRKASDCGPGDKNNYVAFYILTDTVNKDDTKYKEILGMSVCFNENEAIYIPVENFITADYLGKKLSELSNSVSLVTFDIKESYRVFTPFEVSDRDYGYSCKGEHTEDYKSKPRCFDDLIAAYLVNPNKNDYEVSDVAKEYLGLSLEKKIDLFGKKSIREADDKSVVQYACKCAFVCFKAEPLICKKLEKLQMLDLFYNIEMPLSYVLYSMEKEGIIARRDELKAYGDKLQIRISELEKSIYEAAGVEFNINSPKQLGEILFERLGLPAEKKTKSGYSTAADVLEKLAPDYPIVADILEYRGLAKLKSTYADGLAAYIEEDGRIHTSFNQTITATGRISSTEPNLQNIPMRTELGRLIRKVFVPKEDHVFADADYSQIELRILAHMSEDQELIAAYHEGKDIHGITASKVFHVPFEEVTPLQRRNAKAVNFGIVYGISSFGLSQDLSISVKEAKEYMDKYFETYPGVKAYQERVIADAKEKGYSLTMFGRRRPIPELKASNYMMRQFGERVAMNAPIQGTAADIMKIAMINVYFRLKKEKLVSKLILQIHDELVIETLKDEEEKVTALLTQEMERAADLSVPLLAECHSGTDWYEAK</sequence>
<dbReference type="Gene3D" id="3.30.70.370">
    <property type="match status" value="1"/>
</dbReference>
<dbReference type="Proteomes" id="UP000001299">
    <property type="component" value="Chromosome 1"/>
</dbReference>
<keyword evidence="6 11" id="KW-0239">DNA-directed DNA polymerase</keyword>
<protein>
    <recommendedName>
        <fullName evidence="10 11">DNA polymerase I</fullName>
        <ecNumber evidence="10 11">2.7.7.7</ecNumber>
    </recommendedName>
</protein>
<keyword evidence="5 11" id="KW-0227">DNA damage</keyword>
<dbReference type="PROSITE" id="PS00447">
    <property type="entry name" value="DNA_POLYMERASE_A"/>
    <property type="match status" value="1"/>
</dbReference>
<evidence type="ECO:0000313" key="14">
    <source>
        <dbReference type="Proteomes" id="UP000001299"/>
    </source>
</evidence>
<reference evidence="13 14" key="1">
    <citation type="journal article" date="2010" name="PLoS ONE">
        <title>The glycobiome of the rumen bacterium Butyrivibrio proteoclasticus B316(T) highlights adaptation to a polysaccharide-rich environment.</title>
        <authorList>
            <person name="Kelly W.J."/>
            <person name="Leahy S.C."/>
            <person name="Altermann E."/>
            <person name="Yeoman C.J."/>
            <person name="Dunne J.C."/>
            <person name="Kong Z."/>
            <person name="Pacheco D.M."/>
            <person name="Li D."/>
            <person name="Noel S.J."/>
            <person name="Moon C.D."/>
            <person name="Cookson A.L."/>
            <person name="Attwood G.T."/>
        </authorList>
    </citation>
    <scope>NUCLEOTIDE SEQUENCE [LARGE SCALE GENOMIC DNA]</scope>
    <source>
        <strain evidence="14">ATCC 51982 / DSM 14932 / B316</strain>
    </source>
</reference>
<dbReference type="GO" id="GO:0003887">
    <property type="term" value="F:DNA-directed DNA polymerase activity"/>
    <property type="evidence" value="ECO:0007669"/>
    <property type="project" value="UniProtKB-UniRule"/>
</dbReference>
<evidence type="ECO:0000313" key="13">
    <source>
        <dbReference type="EMBL" id="ADL34350.1"/>
    </source>
</evidence>
<dbReference type="STRING" id="515622.bpr_I1613"/>
<dbReference type="FunFam" id="1.20.1060.10:FF:000001">
    <property type="entry name" value="DNA polymerase I"/>
    <property type="match status" value="1"/>
</dbReference>
<gene>
    <name evidence="11 13" type="primary">polA</name>
    <name evidence="13" type="ordered locus">bpr_I1613</name>
</gene>
<evidence type="ECO:0000256" key="10">
    <source>
        <dbReference type="NCBIfam" id="TIGR00593"/>
    </source>
</evidence>
<dbReference type="InterPro" id="IPR019760">
    <property type="entry name" value="DNA-dir_DNA_pol_A_CS"/>
</dbReference>
<accession>E0RWH6</accession>
<dbReference type="EC" id="2.7.7.7" evidence="10 11"/>
<dbReference type="PANTHER" id="PTHR10133">
    <property type="entry name" value="DNA POLYMERASE I"/>
    <property type="match status" value="1"/>
</dbReference>